<sequence length="451" mass="49956">MKVDFVALCIIAMMLLSSAEARRKKVAAKPHAEDGLVKEATSVSFRDVVLDPTLPVMVAIYDTDNVKTTEILAAAIETCAAELKNLVEFVYVDGSSADGKQLAQNFGIQQAPTLILFNSELVPVPGGQEGQFMKNPLGYEGDGTAASMMKFILSSISLNHVERVANDHELADFFAKYSGLDLPRFLYFTEQTSVSPLYIALSNRFRYGGVFGVAFANSSAEVQTRYGVKQFPTLIALTPAGNNDDEVSVMANLNKDSSFDQVKEFIESHVLPIERQAIIRPSMYPEEERLRQKEKDHAKMIKALPVQLVRTKKEWVKLCLTRKKGLCMAVFLDDVSEEKIPYELLANVTYKVAAKSSQELQIVVIDGLHNYEIVNHFGMVNGLPDAVVLNPAKRSFVNLVGSITERGLTNFYLDKAIKAQGKPYKAKKVPKFVKTPAQQSEDGDISDEEEL</sequence>
<dbReference type="InterPro" id="IPR036249">
    <property type="entry name" value="Thioredoxin-like_sf"/>
</dbReference>
<dbReference type="SUPFAM" id="SSF52833">
    <property type="entry name" value="Thioredoxin-like"/>
    <property type="match status" value="1"/>
</dbReference>
<evidence type="ECO:0008006" key="5">
    <source>
        <dbReference type="Google" id="ProtNLM"/>
    </source>
</evidence>
<dbReference type="GO" id="GO:0015035">
    <property type="term" value="F:protein-disulfide reductase activity"/>
    <property type="evidence" value="ECO:0007669"/>
    <property type="project" value="TreeGrafter"/>
</dbReference>
<gene>
    <name evidence="3" type="ORF">BSAL_09655</name>
</gene>
<feature type="chain" id="PRO_5006622270" description="Thioredoxin" evidence="2">
    <location>
        <begin position="22"/>
        <end position="451"/>
    </location>
</feature>
<dbReference type="Gene3D" id="3.40.30.10">
    <property type="entry name" value="Glutaredoxin"/>
    <property type="match status" value="1"/>
</dbReference>
<organism evidence="3 4">
    <name type="scientific">Bodo saltans</name>
    <name type="common">Flagellated protozoan</name>
    <dbReference type="NCBI Taxonomy" id="75058"/>
    <lineage>
        <taxon>Eukaryota</taxon>
        <taxon>Discoba</taxon>
        <taxon>Euglenozoa</taxon>
        <taxon>Kinetoplastea</taxon>
        <taxon>Metakinetoplastina</taxon>
        <taxon>Eubodonida</taxon>
        <taxon>Bodonidae</taxon>
        <taxon>Bodo</taxon>
    </lineage>
</organism>
<accession>A0A0S4JAW3</accession>
<dbReference type="AlphaFoldDB" id="A0A0S4JAW3"/>
<dbReference type="EMBL" id="CYKH01001500">
    <property type="protein sequence ID" value="CUG87342.1"/>
    <property type="molecule type" value="Genomic_DNA"/>
</dbReference>
<dbReference type="VEuPathDB" id="TriTrypDB:BSAL_09655"/>
<protein>
    <recommendedName>
        <fullName evidence="5">Thioredoxin</fullName>
    </recommendedName>
</protein>
<evidence type="ECO:0000313" key="3">
    <source>
        <dbReference type="EMBL" id="CUG87342.1"/>
    </source>
</evidence>
<evidence type="ECO:0000313" key="4">
    <source>
        <dbReference type="Proteomes" id="UP000051952"/>
    </source>
</evidence>
<evidence type="ECO:0000256" key="1">
    <source>
        <dbReference type="SAM" id="MobiDB-lite"/>
    </source>
</evidence>
<dbReference type="Proteomes" id="UP000051952">
    <property type="component" value="Unassembled WGS sequence"/>
</dbReference>
<dbReference type="OMA" id="LPKKHRC"/>
<dbReference type="PANTHER" id="PTHR45815:SF3">
    <property type="entry name" value="PROTEIN DISULFIDE-ISOMERASE A6"/>
    <property type="match status" value="1"/>
</dbReference>
<dbReference type="PANTHER" id="PTHR45815">
    <property type="entry name" value="PROTEIN DISULFIDE-ISOMERASE A6"/>
    <property type="match status" value="1"/>
</dbReference>
<reference evidence="4" key="1">
    <citation type="submission" date="2015-09" db="EMBL/GenBank/DDBJ databases">
        <authorList>
            <consortium name="Pathogen Informatics"/>
        </authorList>
    </citation>
    <scope>NUCLEOTIDE SEQUENCE [LARGE SCALE GENOMIC DNA]</scope>
    <source>
        <strain evidence="4">Lake Konstanz</strain>
    </source>
</reference>
<feature type="signal peptide" evidence="2">
    <location>
        <begin position="1"/>
        <end position="21"/>
    </location>
</feature>
<evidence type="ECO:0000256" key="2">
    <source>
        <dbReference type="SAM" id="SignalP"/>
    </source>
</evidence>
<name>A0A0S4JAW3_BODSA</name>
<feature type="region of interest" description="Disordered" evidence="1">
    <location>
        <begin position="421"/>
        <end position="451"/>
    </location>
</feature>
<dbReference type="GO" id="GO:0034976">
    <property type="term" value="P:response to endoplasmic reticulum stress"/>
    <property type="evidence" value="ECO:0007669"/>
    <property type="project" value="TreeGrafter"/>
</dbReference>
<keyword evidence="4" id="KW-1185">Reference proteome</keyword>
<proteinExistence type="predicted"/>
<keyword evidence="2" id="KW-0732">Signal</keyword>
<feature type="compositionally biased region" description="Acidic residues" evidence="1">
    <location>
        <begin position="441"/>
        <end position="451"/>
    </location>
</feature>
<dbReference type="GO" id="GO:0005788">
    <property type="term" value="C:endoplasmic reticulum lumen"/>
    <property type="evidence" value="ECO:0007669"/>
    <property type="project" value="TreeGrafter"/>
</dbReference>